<keyword evidence="1" id="KW-0106">Calcium</keyword>
<feature type="binding site" evidence="1">
    <location>
        <position position="481"/>
    </location>
    <ligand>
        <name>Ca(2+)</name>
        <dbReference type="ChEBI" id="CHEBI:29108"/>
    </ligand>
</feature>
<keyword evidence="1" id="KW-0645">Protease</keyword>
<keyword evidence="1" id="KW-0479">Metal-binding</keyword>
<sequence>MKATREGGQGPLGARLRALLVAIVPVVLASCGGGSDSASGQSAATQGSDGADTSSKSLTLAALPGETASATVLPSFYLAPVALAAPGNADAKSTGASALKAPASQAIGDAMASVSSARLTPQAIAAYAAAAPAAGTGSTVVTTYTPAQIRAAYGLPALPTSWTGLSATQAAQMGAGQTIYIVDAMSDPNAAAELAAFSQTFGLPACTTTAISPSTPLPLPAASTTGCQFSVVYSTSAGGRTSTPPAYDSGWATEIALDVQWVHATAPLARIVLIEAPDASIGSLLGAVNLANAMGPGIVSMSFGATEGSWTASVDSAFSSTNMSYVAATGDSGSGVEWPSVSKGVLGVGGTHLTYSGTTRSETVWSGTGGGISQYTSAPAYQTSAVPGLGTLSRRSVADVAFNADPYSGQYLAVIAPGSSSVSWHSAGGTSLATPQWAGLLAIANAVRAQSGQGVLGLAQNFLYSGVSTRPSLYASVFSDITQGSDGTCSTCAAHVGYDQPSGLGTPNVTSLLTAATTSTQTQAPVVTPITVNGQAGSPLSFSVAVTAPHAVTWSLANAPQGMTIGTSGTISWPKPVAGTYTVNVTATDSTTRLSGSAAVTVIVVAPVAPTVDTAAVAGQTGRALQYQVSAHAPNPVTFSMSGAPSGMSIGASTGLITWTAPVAGSYRITVTATDTKTGLSGSGVLTVQVTTATKGPVISVAPINGVAGTAVSGVVGISDASASDITVNIRGVPAGMTLQPSGQGILLNWANPVAGTYTLVFTAIDSNNLSAQANLVVTISAR</sequence>
<dbReference type="InterPro" id="IPR036852">
    <property type="entry name" value="Peptidase_S8/S53_dom_sf"/>
</dbReference>
<dbReference type="InterPro" id="IPR013783">
    <property type="entry name" value="Ig-like_fold"/>
</dbReference>
<organism evidence="4">
    <name type="scientific">Ralstonia syzygii R24</name>
    <dbReference type="NCBI Taxonomy" id="907261"/>
    <lineage>
        <taxon>Bacteria</taxon>
        <taxon>Pseudomonadati</taxon>
        <taxon>Pseudomonadota</taxon>
        <taxon>Betaproteobacteria</taxon>
        <taxon>Burkholderiales</taxon>
        <taxon>Burkholderiaceae</taxon>
        <taxon>Ralstonia</taxon>
        <taxon>Ralstonia solanacearum species complex</taxon>
    </lineage>
</organism>
<dbReference type="PROSITE" id="PS51695">
    <property type="entry name" value="SEDOLISIN"/>
    <property type="match status" value="1"/>
</dbReference>
<dbReference type="InterPro" id="IPR050819">
    <property type="entry name" value="Tripeptidyl-peptidase_I"/>
</dbReference>
<dbReference type="AlphaFoldDB" id="G3A0D9"/>
<dbReference type="InterPro" id="IPR015919">
    <property type="entry name" value="Cadherin-like_sf"/>
</dbReference>
<dbReference type="GO" id="GO:0006508">
    <property type="term" value="P:proteolysis"/>
    <property type="evidence" value="ECO:0007669"/>
    <property type="project" value="UniProtKB-KW"/>
</dbReference>
<feature type="active site" description="Charge relay system" evidence="1">
    <location>
        <position position="254"/>
    </location>
</feature>
<feature type="domain" description="Peptidase S53" evidence="3">
    <location>
        <begin position="143"/>
        <end position="519"/>
    </location>
</feature>
<evidence type="ECO:0000256" key="1">
    <source>
        <dbReference type="PROSITE-ProRule" id="PRU01032"/>
    </source>
</evidence>
<dbReference type="GO" id="GO:0016020">
    <property type="term" value="C:membrane"/>
    <property type="evidence" value="ECO:0007669"/>
    <property type="project" value="InterPro"/>
</dbReference>
<dbReference type="InterPro" id="IPR030400">
    <property type="entry name" value="Sedolisin_dom"/>
</dbReference>
<dbReference type="Gene3D" id="3.40.50.200">
    <property type="entry name" value="Peptidase S8/S53 domain"/>
    <property type="match status" value="1"/>
</dbReference>
<keyword evidence="1" id="KW-0378">Hydrolase</keyword>
<dbReference type="SUPFAM" id="SSF49313">
    <property type="entry name" value="Cadherin-like"/>
    <property type="match status" value="2"/>
</dbReference>
<dbReference type="Gene3D" id="2.60.40.10">
    <property type="entry name" value="Immunoglobulins"/>
    <property type="match status" value="3"/>
</dbReference>
<dbReference type="EMBL" id="FR854086">
    <property type="protein sequence ID" value="CCA84633.1"/>
    <property type="molecule type" value="Genomic_DNA"/>
</dbReference>
<feature type="binding site" evidence="1">
    <location>
        <position position="499"/>
    </location>
    <ligand>
        <name>Ca(2+)</name>
        <dbReference type="ChEBI" id="CHEBI:29108"/>
    </ligand>
</feature>
<protein>
    <submittedName>
        <fullName evidence="4">Conserved hypothethical protein, Peptidase S8 and S53 domain</fullName>
    </submittedName>
</protein>
<feature type="binding site" evidence="1">
    <location>
        <position position="480"/>
    </location>
    <ligand>
        <name>Ca(2+)</name>
        <dbReference type="ChEBI" id="CHEBI:29108"/>
    </ligand>
</feature>
<evidence type="ECO:0000256" key="2">
    <source>
        <dbReference type="SAM" id="MobiDB-lite"/>
    </source>
</evidence>
<reference evidence="4" key="2">
    <citation type="submission" date="2011-04" db="EMBL/GenBank/DDBJ databases">
        <authorList>
            <person name="Genoscope - CEA"/>
        </authorList>
    </citation>
    <scope>NUCLEOTIDE SEQUENCE</scope>
    <source>
        <strain evidence="4">R24</strain>
    </source>
</reference>
<dbReference type="Pfam" id="PF05345">
    <property type="entry name" value="He_PIG"/>
    <property type="match status" value="2"/>
</dbReference>
<dbReference type="GO" id="GO:0008240">
    <property type="term" value="F:tripeptidyl-peptidase activity"/>
    <property type="evidence" value="ECO:0007669"/>
    <property type="project" value="TreeGrafter"/>
</dbReference>
<accession>G3A0D9</accession>
<name>G3A0D9_9RALS</name>
<proteinExistence type="predicted"/>
<evidence type="ECO:0000313" key="4">
    <source>
        <dbReference type="EMBL" id="CCA84633.1"/>
    </source>
</evidence>
<dbReference type="SUPFAM" id="SSF52743">
    <property type="entry name" value="Subtilisin-like"/>
    <property type="match status" value="1"/>
</dbReference>
<feature type="active site" description="Charge relay system" evidence="1">
    <location>
        <position position="258"/>
    </location>
</feature>
<dbReference type="PANTHER" id="PTHR14218">
    <property type="entry name" value="PROTEASE S8 TRIPEPTIDYL PEPTIDASE I CLN2"/>
    <property type="match status" value="1"/>
</dbReference>
<dbReference type="RefSeq" id="WP_197332244.1">
    <property type="nucleotide sequence ID" value="NZ_CP115944.1"/>
</dbReference>
<feature type="compositionally biased region" description="Low complexity" evidence="2">
    <location>
        <begin position="33"/>
        <end position="51"/>
    </location>
</feature>
<dbReference type="PROSITE" id="PS51257">
    <property type="entry name" value="PROKAR_LIPOPROTEIN"/>
    <property type="match status" value="1"/>
</dbReference>
<dbReference type="PANTHER" id="PTHR14218:SF15">
    <property type="entry name" value="TRIPEPTIDYL-PEPTIDASE 1"/>
    <property type="match status" value="1"/>
</dbReference>
<gene>
    <name evidence="4" type="ORF">RALSY_10608</name>
</gene>
<evidence type="ECO:0000259" key="3">
    <source>
        <dbReference type="PROSITE" id="PS51695"/>
    </source>
</evidence>
<feature type="active site" description="Charge relay system" evidence="1">
    <location>
        <position position="431"/>
    </location>
</feature>
<dbReference type="GO" id="GO:0004252">
    <property type="term" value="F:serine-type endopeptidase activity"/>
    <property type="evidence" value="ECO:0007669"/>
    <property type="project" value="UniProtKB-UniRule"/>
</dbReference>
<feature type="region of interest" description="Disordered" evidence="2">
    <location>
        <begin position="33"/>
        <end position="55"/>
    </location>
</feature>
<keyword evidence="1" id="KW-0720">Serine protease</keyword>
<reference evidence="4" key="1">
    <citation type="journal article" date="2011" name="PLoS ONE">
        <title>Ralstonia syzygii, the Blood Disease Bacterium and some Asian R. solanacearum strains form a single genomic species despite divergent lifestyles.</title>
        <authorList>
            <person name="Remenant B."/>
            <person name="de Cambiaire J.C."/>
            <person name="Cellier G."/>
            <person name="Jacobs J.M."/>
            <person name="Mangenot S."/>
            <person name="Barbe V."/>
            <person name="Lajus A."/>
            <person name="Vallenet D."/>
            <person name="Medigue C."/>
            <person name="Fegan M."/>
            <person name="Allen C."/>
            <person name="Prior P."/>
        </authorList>
    </citation>
    <scope>NUCLEOTIDE SEQUENCE</scope>
    <source>
        <strain evidence="4">R24</strain>
    </source>
</reference>
<dbReference type="GO" id="GO:0005509">
    <property type="term" value="F:calcium ion binding"/>
    <property type="evidence" value="ECO:0007669"/>
    <property type="project" value="InterPro"/>
</dbReference>
<feature type="binding site" evidence="1">
    <location>
        <position position="497"/>
    </location>
    <ligand>
        <name>Ca(2+)</name>
        <dbReference type="ChEBI" id="CHEBI:29108"/>
    </ligand>
</feature>
<comment type="cofactor">
    <cofactor evidence="1">
        <name>Ca(2+)</name>
        <dbReference type="ChEBI" id="CHEBI:29108"/>
    </cofactor>
    <text evidence="1">Binds 1 Ca(2+) ion per subunit.</text>
</comment>
<dbReference type="CDD" id="cd04056">
    <property type="entry name" value="Peptidases_S53"/>
    <property type="match status" value="1"/>
</dbReference>